<evidence type="ECO:0000313" key="2">
    <source>
        <dbReference type="Proteomes" id="UP000012040"/>
    </source>
</evidence>
<evidence type="ECO:0000313" key="1">
    <source>
        <dbReference type="EMBL" id="AGH94645.1"/>
    </source>
</evidence>
<dbReference type="Proteomes" id="UP000012040">
    <property type="component" value="Chromosome"/>
</dbReference>
<proteinExistence type="predicted"/>
<dbReference type="STRING" id="1184267.A11Q_425"/>
<dbReference type="eggNOG" id="ENOG5030DSI">
    <property type="taxonomic scope" value="Bacteria"/>
</dbReference>
<sequence>MSLKNYFSELIQKVESSDTISNAGKDENGFYKPVRTIILRHLNLLRDLHDKPRARDMVKASWAAVVKELPPEWLVLNAEDRKTLKEILEED</sequence>
<keyword evidence="2" id="KW-1185">Reference proteome</keyword>
<accession>M4V871</accession>
<name>M4V871_9BACT</name>
<dbReference type="AlphaFoldDB" id="M4V871"/>
<protein>
    <submittedName>
        <fullName evidence="1">Uncharacterized protein</fullName>
    </submittedName>
</protein>
<gene>
    <name evidence="1" type="ORF">A11Q_425</name>
</gene>
<organism evidence="1 2">
    <name type="scientific">Pseudobdellovibrio exovorus JSS</name>
    <dbReference type="NCBI Taxonomy" id="1184267"/>
    <lineage>
        <taxon>Bacteria</taxon>
        <taxon>Pseudomonadati</taxon>
        <taxon>Bdellovibrionota</taxon>
        <taxon>Bdellovibrionia</taxon>
        <taxon>Bdellovibrionales</taxon>
        <taxon>Pseudobdellovibrionaceae</taxon>
        <taxon>Pseudobdellovibrio</taxon>
    </lineage>
</organism>
<reference evidence="1 2" key="1">
    <citation type="journal article" date="2013" name="ISME J.">
        <title>By their genes ye shall know them: genomic signatures of predatory bacteria.</title>
        <authorList>
            <person name="Pasternak Z."/>
            <person name="Pietrokovski S."/>
            <person name="Rotem O."/>
            <person name="Gophna U."/>
            <person name="Lurie-Weinberger M.N."/>
            <person name="Jurkevitch E."/>
        </authorList>
    </citation>
    <scope>NUCLEOTIDE SEQUENCE [LARGE SCALE GENOMIC DNA]</scope>
    <source>
        <strain evidence="1 2">JSS</strain>
    </source>
</reference>
<dbReference type="KEGG" id="bex:A11Q_425"/>
<dbReference type="OrthoDB" id="5295775at2"/>
<dbReference type="HOGENOM" id="CLU_2462841_0_0_7"/>
<dbReference type="PATRIC" id="fig|1184267.3.peg.430"/>
<dbReference type="EMBL" id="CP003537">
    <property type="protein sequence ID" value="AGH94645.1"/>
    <property type="molecule type" value="Genomic_DNA"/>
</dbReference>
<dbReference type="RefSeq" id="WP_015469135.1">
    <property type="nucleotide sequence ID" value="NC_020813.1"/>
</dbReference>